<dbReference type="Pfam" id="PF12796">
    <property type="entry name" value="Ank_2"/>
    <property type="match status" value="1"/>
</dbReference>
<accession>A0ABV0N776</accession>
<comment type="caution">
    <text evidence="2">The sequence shown here is derived from an EMBL/GenBank/DDBJ whole genome shotgun (WGS) entry which is preliminary data.</text>
</comment>
<dbReference type="PROSITE" id="PS50088">
    <property type="entry name" value="ANK_REPEAT"/>
    <property type="match status" value="1"/>
</dbReference>
<gene>
    <name evidence="2" type="ORF">GOODEAATRI_002206</name>
</gene>
<dbReference type="Gene3D" id="1.25.40.20">
    <property type="entry name" value="Ankyrin repeat-containing domain"/>
    <property type="match status" value="1"/>
</dbReference>
<keyword evidence="1" id="KW-0040">ANK repeat</keyword>
<protein>
    <submittedName>
        <fullName evidence="2">Uncharacterized protein</fullName>
    </submittedName>
</protein>
<feature type="non-terminal residue" evidence="2">
    <location>
        <position position="91"/>
    </location>
</feature>
<evidence type="ECO:0000256" key="1">
    <source>
        <dbReference type="PROSITE-ProRule" id="PRU00023"/>
    </source>
</evidence>
<feature type="repeat" description="ANK" evidence="1">
    <location>
        <begin position="28"/>
        <end position="60"/>
    </location>
</feature>
<proteinExistence type="predicted"/>
<dbReference type="Proteomes" id="UP001476798">
    <property type="component" value="Unassembled WGS sequence"/>
</dbReference>
<reference evidence="2 3" key="1">
    <citation type="submission" date="2021-06" db="EMBL/GenBank/DDBJ databases">
        <authorList>
            <person name="Palmer J.M."/>
        </authorList>
    </citation>
    <scope>NUCLEOTIDE SEQUENCE [LARGE SCALE GENOMIC DNA]</scope>
    <source>
        <strain evidence="2 3">GA_2019</strain>
        <tissue evidence="2">Muscle</tissue>
    </source>
</reference>
<dbReference type="InterPro" id="IPR002110">
    <property type="entry name" value="Ankyrin_rpt"/>
</dbReference>
<evidence type="ECO:0000313" key="2">
    <source>
        <dbReference type="EMBL" id="MEQ2167254.1"/>
    </source>
</evidence>
<dbReference type="PROSITE" id="PS50297">
    <property type="entry name" value="ANK_REP_REGION"/>
    <property type="match status" value="1"/>
</dbReference>
<dbReference type="EMBL" id="JAHRIO010030062">
    <property type="protein sequence ID" value="MEQ2167254.1"/>
    <property type="molecule type" value="Genomic_DNA"/>
</dbReference>
<keyword evidence="3" id="KW-1185">Reference proteome</keyword>
<dbReference type="SMART" id="SM00248">
    <property type="entry name" value="ANK"/>
    <property type="match status" value="1"/>
</dbReference>
<name>A0ABV0N776_9TELE</name>
<dbReference type="SUPFAM" id="SSF48403">
    <property type="entry name" value="Ankyrin repeat"/>
    <property type="match status" value="1"/>
</dbReference>
<sequence length="91" mass="9892">MVNRYMVIIALRYATCHSQRLPHTSAQDGCTTLHAAVRSGHVDTLRLLLHHPVHSDPPNPPNRLTLSAALLNQANSDGWTPAHMAAALGLK</sequence>
<organism evidence="2 3">
    <name type="scientific">Goodea atripinnis</name>
    <dbReference type="NCBI Taxonomy" id="208336"/>
    <lineage>
        <taxon>Eukaryota</taxon>
        <taxon>Metazoa</taxon>
        <taxon>Chordata</taxon>
        <taxon>Craniata</taxon>
        <taxon>Vertebrata</taxon>
        <taxon>Euteleostomi</taxon>
        <taxon>Actinopterygii</taxon>
        <taxon>Neopterygii</taxon>
        <taxon>Teleostei</taxon>
        <taxon>Neoteleostei</taxon>
        <taxon>Acanthomorphata</taxon>
        <taxon>Ovalentaria</taxon>
        <taxon>Atherinomorphae</taxon>
        <taxon>Cyprinodontiformes</taxon>
        <taxon>Goodeidae</taxon>
        <taxon>Goodea</taxon>
    </lineage>
</organism>
<dbReference type="InterPro" id="IPR036770">
    <property type="entry name" value="Ankyrin_rpt-contain_sf"/>
</dbReference>
<evidence type="ECO:0000313" key="3">
    <source>
        <dbReference type="Proteomes" id="UP001476798"/>
    </source>
</evidence>